<feature type="compositionally biased region" description="Basic and acidic residues" evidence="1">
    <location>
        <begin position="427"/>
        <end position="462"/>
    </location>
</feature>
<feature type="compositionally biased region" description="Basic and acidic residues" evidence="1">
    <location>
        <begin position="26"/>
        <end position="55"/>
    </location>
</feature>
<dbReference type="RefSeq" id="XP_006957506.1">
    <property type="nucleotide sequence ID" value="XM_006957444.1"/>
</dbReference>
<dbReference type="EMBL" id="JH668228">
    <property type="protein sequence ID" value="EIM22242.1"/>
    <property type="molecule type" value="Genomic_DNA"/>
</dbReference>
<dbReference type="OrthoDB" id="10557875at2759"/>
<feature type="compositionally biased region" description="Low complexity" evidence="1">
    <location>
        <begin position="503"/>
        <end position="515"/>
    </location>
</feature>
<accession>I4YE50</accession>
<feature type="region of interest" description="Disordered" evidence="1">
    <location>
        <begin position="1"/>
        <end position="71"/>
    </location>
</feature>
<feature type="region of interest" description="Disordered" evidence="1">
    <location>
        <begin position="270"/>
        <end position="300"/>
    </location>
</feature>
<dbReference type="GeneID" id="18473654"/>
<organism evidence="2 3">
    <name type="scientific">Wallemia mellicola (strain ATCC MYA-4683 / CBS 633.66)</name>
    <name type="common">Wallemia sebi (CBS 633.66)</name>
    <dbReference type="NCBI Taxonomy" id="671144"/>
    <lineage>
        <taxon>Eukaryota</taxon>
        <taxon>Fungi</taxon>
        <taxon>Dikarya</taxon>
        <taxon>Basidiomycota</taxon>
        <taxon>Wallemiomycotina</taxon>
        <taxon>Wallemiomycetes</taxon>
        <taxon>Wallemiales</taxon>
        <taxon>Wallemiaceae</taxon>
        <taxon>Wallemia</taxon>
    </lineage>
</organism>
<sequence length="559" mass="61978">MGANQSITQKISNTFSTENSRKRSHSQSEDSHIDDTKNKKLKSEEKEEAIPTSDREDGEISEPEDAKPSTKVILQQRLEALKNEMQQQASRESTPPVQSAPAVRYHYHTPLPAVPFTDYDVHLVRNGLMNGLGYDFLLSQGVARNLLDYAQSLIPSTSSTLPVVRPSPTNINAYPIPTSPTITQVKPRKPKKGVNLEIYNQNEELFKRDPKSLTKAERKERKKIAKMHKKHLKDDAEEVEREVAPKKAASTADDFLNSLSLGQNETFNGGSATSASLVEPPSQTFKVSQKPHLKRHQRQSPFLKAKSSEVVIVPSDEECETNSDIESASIGSAREVEQIPDWVIGKTIPKPSIVSNNSNATLTLKAKAAQGDVQAQNELKRKQQEISEMQLKIKQMELKREKQKLEALLMERQKSDNNGAGVAAAKKAVEEKKELVEEEKEKVEGEKRHEENVEEKQIDERNSNNVNEKAVEKAVTAEVAGSDMGVAPIDATHDNAPHGAPNAGDTDAAQTSDDTTGQKDMLLGSTLQAEEPLDGGKTKVFLKRIHHYYSTLMALMMKS</sequence>
<evidence type="ECO:0000313" key="3">
    <source>
        <dbReference type="Proteomes" id="UP000005242"/>
    </source>
</evidence>
<feature type="compositionally biased region" description="Basic residues" evidence="1">
    <location>
        <begin position="289"/>
        <end position="298"/>
    </location>
</feature>
<keyword evidence="3" id="KW-1185">Reference proteome</keyword>
<dbReference type="HOGENOM" id="CLU_487628_0_0_1"/>
<feature type="region of interest" description="Disordered" evidence="1">
    <location>
        <begin position="416"/>
        <end position="468"/>
    </location>
</feature>
<proteinExistence type="predicted"/>
<feature type="compositionally biased region" description="Polar residues" evidence="1">
    <location>
        <begin position="270"/>
        <end position="287"/>
    </location>
</feature>
<dbReference type="AlphaFoldDB" id="I4YE50"/>
<dbReference type="InParanoid" id="I4YE50"/>
<feature type="region of interest" description="Disordered" evidence="1">
    <location>
        <begin position="486"/>
        <end position="534"/>
    </location>
</feature>
<feature type="compositionally biased region" description="Polar residues" evidence="1">
    <location>
        <begin position="1"/>
        <end position="18"/>
    </location>
</feature>
<evidence type="ECO:0000313" key="2">
    <source>
        <dbReference type="EMBL" id="EIM22242.1"/>
    </source>
</evidence>
<evidence type="ECO:0000256" key="1">
    <source>
        <dbReference type="SAM" id="MobiDB-lite"/>
    </source>
</evidence>
<protein>
    <submittedName>
        <fullName evidence="2">Uncharacterized protein</fullName>
    </submittedName>
</protein>
<dbReference type="Proteomes" id="UP000005242">
    <property type="component" value="Unassembled WGS sequence"/>
</dbReference>
<dbReference type="KEGG" id="wse:WALSEDRAFT_59964"/>
<dbReference type="OMA" id="PHNIQTH"/>
<name>I4YE50_WALMC</name>
<gene>
    <name evidence="2" type="ORF">WALSEDRAFT_59964</name>
</gene>
<reference evidence="2 3" key="1">
    <citation type="journal article" date="2012" name="Fungal Genet. Biol.">
        <title>The genome of the xerotolerant mold Wallemia sebi reveals adaptations to osmotic stress and suggests cryptic sexual reproduction.</title>
        <authorList>
            <person name="Padamsee M."/>
            <person name="Kumar T.K.A."/>
            <person name="Riley R."/>
            <person name="Binder M."/>
            <person name="Boyd A."/>
            <person name="Calvo A.M."/>
            <person name="Furukawa K."/>
            <person name="Hesse C."/>
            <person name="Hohmann S."/>
            <person name="James T.Y."/>
            <person name="LaButti K."/>
            <person name="Lapidus A."/>
            <person name="Lindquist E."/>
            <person name="Lucas S."/>
            <person name="Miller K."/>
            <person name="Shantappa S."/>
            <person name="Grigoriev I.V."/>
            <person name="Hibbett D.S."/>
            <person name="McLaughlin D.J."/>
            <person name="Spatafora J.W."/>
            <person name="Aime M.C."/>
        </authorList>
    </citation>
    <scope>NUCLEOTIDE SEQUENCE [LARGE SCALE GENOMIC DNA]</scope>
    <source>
        <strain evidence="3">ATCC MYA-4683 / CBS 633.66</strain>
    </source>
</reference>